<feature type="chain" id="PRO_5032831540" evidence="1">
    <location>
        <begin position="24"/>
        <end position="83"/>
    </location>
</feature>
<evidence type="ECO:0000313" key="2">
    <source>
        <dbReference type="EMBL" id="CAD6999037.1"/>
    </source>
</evidence>
<dbReference type="AlphaFoldDB" id="A0A811UMK1"/>
<evidence type="ECO:0000256" key="1">
    <source>
        <dbReference type="SAM" id="SignalP"/>
    </source>
</evidence>
<accession>A0A811UMK1</accession>
<reference evidence="2" key="1">
    <citation type="submission" date="2020-11" db="EMBL/GenBank/DDBJ databases">
        <authorList>
            <person name="Whitehead M."/>
        </authorList>
    </citation>
    <scope>NUCLEOTIDE SEQUENCE</scope>
    <source>
        <strain evidence="2">EGII</strain>
    </source>
</reference>
<proteinExistence type="predicted"/>
<feature type="signal peptide" evidence="1">
    <location>
        <begin position="1"/>
        <end position="23"/>
    </location>
</feature>
<keyword evidence="3" id="KW-1185">Reference proteome</keyword>
<dbReference type="EMBL" id="CAJHJT010000012">
    <property type="protein sequence ID" value="CAD6999037.1"/>
    <property type="molecule type" value="Genomic_DNA"/>
</dbReference>
<sequence length="83" mass="9221">IHIITATALCLTCVSTLAGGASTAEFGGGRRAVRNMLSLIATCKSTRSFTWFQNAKPLKLYYKHYFTTSKVVISLHEPHWWGC</sequence>
<organism evidence="2 3">
    <name type="scientific">Ceratitis capitata</name>
    <name type="common">Mediterranean fruit fly</name>
    <name type="synonym">Tephritis capitata</name>
    <dbReference type="NCBI Taxonomy" id="7213"/>
    <lineage>
        <taxon>Eukaryota</taxon>
        <taxon>Metazoa</taxon>
        <taxon>Ecdysozoa</taxon>
        <taxon>Arthropoda</taxon>
        <taxon>Hexapoda</taxon>
        <taxon>Insecta</taxon>
        <taxon>Pterygota</taxon>
        <taxon>Neoptera</taxon>
        <taxon>Endopterygota</taxon>
        <taxon>Diptera</taxon>
        <taxon>Brachycera</taxon>
        <taxon>Muscomorpha</taxon>
        <taxon>Tephritoidea</taxon>
        <taxon>Tephritidae</taxon>
        <taxon>Ceratitis</taxon>
        <taxon>Ceratitis</taxon>
    </lineage>
</organism>
<keyword evidence="1" id="KW-0732">Signal</keyword>
<feature type="non-terminal residue" evidence="2">
    <location>
        <position position="1"/>
    </location>
</feature>
<gene>
    <name evidence="2" type="ORF">CCAP1982_LOCUS7584</name>
</gene>
<dbReference type="Proteomes" id="UP000606786">
    <property type="component" value="Unassembled WGS sequence"/>
</dbReference>
<evidence type="ECO:0000313" key="3">
    <source>
        <dbReference type="Proteomes" id="UP000606786"/>
    </source>
</evidence>
<protein>
    <submittedName>
        <fullName evidence="2">(Mediterranean fruit fly) hypothetical protein</fullName>
    </submittedName>
</protein>
<comment type="caution">
    <text evidence="2">The sequence shown here is derived from an EMBL/GenBank/DDBJ whole genome shotgun (WGS) entry which is preliminary data.</text>
</comment>
<name>A0A811UMK1_CERCA</name>